<feature type="compositionally biased region" description="Low complexity" evidence="2">
    <location>
        <begin position="286"/>
        <end position="297"/>
    </location>
</feature>
<organism evidence="5">
    <name type="scientific">Araucaria cunninghamii</name>
    <name type="common">Hoop pine</name>
    <name type="synonym">Moreton Bay pine</name>
    <dbReference type="NCBI Taxonomy" id="56994"/>
    <lineage>
        <taxon>Eukaryota</taxon>
        <taxon>Viridiplantae</taxon>
        <taxon>Streptophyta</taxon>
        <taxon>Embryophyta</taxon>
        <taxon>Tracheophyta</taxon>
        <taxon>Spermatophyta</taxon>
        <taxon>Pinopsida</taxon>
        <taxon>Pinidae</taxon>
        <taxon>Conifers II</taxon>
        <taxon>Araucariales</taxon>
        <taxon>Araucariaceae</taxon>
        <taxon>Araucaria</taxon>
    </lineage>
</organism>
<dbReference type="AlphaFoldDB" id="A0A0D6QYU1"/>
<dbReference type="GO" id="GO:0042594">
    <property type="term" value="P:response to starvation"/>
    <property type="evidence" value="ECO:0007669"/>
    <property type="project" value="TreeGrafter"/>
</dbReference>
<sequence length="1089" mass="118922">MRNEGGARSRGRSRKSGFFPTSFRVISSYLKTVSGNASSIASTVCTAGASVASSVSRGEEDREREQVQWAGFDKLELGTGNAHHVLLLTYKNGFQVWDIESAENVHELVSKRDGAVAFLRLQPEPITMLPDVECFQDSRPLLLVATVDQTFCEGNLQEGFGSGYNGEGGSPPPTESSFPVPTVIQFYSFRSHAYVHILKFRSAIYGVRCSSNIVAVALATQIHCYDAATLQSKFSVLTYPIPQGGPGPVDVNIGYGPMDVGTRWLAYAANHAVVQNTGRASPQHLSPSPGVSPSTSPANGSLVAHYAKESSKQIAAGIMTIGDIGYKKLTRYYSELLPDDSSSPRSGSTNWKYNSNGFAGHAYELEHAGTVVVRDFVSKSVVAQFRAHTSPISALCFDPTGTLLVTASVHGHNLNVYRIMAHATDSGLRPVGIDLNTSYVHLYKLNRGLTNAVIQDISFSNDSHWIAVSSLKGTSHLFAISPFGGVVGPHTHGDGNLNGSMRYGLAPSFMSPWWSNSEPFKMNQQALPAPPPPINLSVVSRIKNGNGAWHNPVSSATAVATGKMKFPAVAALFHNSSGCSVQRDQGNSISKDQLWVFSSSGHLIRYVLHTAGHEAVSCSSTGMGVRTCGPSQEHDFKVLVDPLEKWDVARKLNWVEREENVDNLSHEIVSGGGPPRSLEGCRYETAVTDPTTNERREKEGRVAEEKHREYMSNAEMQTHQRWPPLWAKSEIYFHAMMSKSTNEERSDVVGPGGEIYIEKIPTRAVEARKTDLVPVFEPYQTFKNLQGERDPISEAYSVVSPLQVHWMKDECIQENMDLDPLQISSSESSYGSQGEAHPGVMNGFHYANQDSEGHMQAMLHLNSVSEHHLEHGPTSSDVEEISRSLQKLNLPNQEVNGKCHAQMGILVSNGLLPMDVPMSGKGIVLNRQILEEVLEVTGSSKSFPMQEIGMGKKQPPKHNVVGHAMVISGEKIVNDRVSQGGLLMKSHTTCNGDSSSSDTSDTNHWILGSKGETDSFSPKLYSTSIPMDSVNSDCRSHVENKLLGTKVLDKRDSFVSIKVTELDRTITSHKMEQDEDGWEGGIFPFCEED</sequence>
<feature type="region of interest" description="Disordered" evidence="2">
    <location>
        <begin position="278"/>
        <end position="297"/>
    </location>
</feature>
<dbReference type="InterPro" id="IPR015943">
    <property type="entry name" value="WD40/YVTN_repeat-like_dom_sf"/>
</dbReference>
<protein>
    <submittedName>
        <fullName evidence="5">Uncharacterized protein</fullName>
    </submittedName>
</protein>
<dbReference type="InterPro" id="IPR022175">
    <property type="entry name" value="BCAS3_dom"/>
</dbReference>
<evidence type="ECO:0000259" key="4">
    <source>
        <dbReference type="Pfam" id="PF21034"/>
    </source>
</evidence>
<dbReference type="InterPro" id="IPR048382">
    <property type="entry name" value="BCAS3_WD40"/>
</dbReference>
<evidence type="ECO:0000313" key="5">
    <source>
        <dbReference type="EMBL" id="JAG95719.1"/>
    </source>
</evidence>
<dbReference type="SMART" id="SM00320">
    <property type="entry name" value="WD40"/>
    <property type="match status" value="3"/>
</dbReference>
<dbReference type="PANTHER" id="PTHR13268">
    <property type="entry name" value="BREAST CARCINOMA AMPLIFIED SEQUENCE 3"/>
    <property type="match status" value="1"/>
</dbReference>
<dbReference type="InterPro" id="IPR045142">
    <property type="entry name" value="BCAS3-like"/>
</dbReference>
<dbReference type="InterPro" id="IPR001680">
    <property type="entry name" value="WD40_rpt"/>
</dbReference>
<dbReference type="GO" id="GO:0006914">
    <property type="term" value="P:autophagy"/>
    <property type="evidence" value="ECO:0007669"/>
    <property type="project" value="InterPro"/>
</dbReference>
<dbReference type="SUPFAM" id="SSF50978">
    <property type="entry name" value="WD40 repeat-like"/>
    <property type="match status" value="1"/>
</dbReference>
<proteinExistence type="predicted"/>
<dbReference type="GO" id="GO:0000407">
    <property type="term" value="C:phagophore assembly site"/>
    <property type="evidence" value="ECO:0007669"/>
    <property type="project" value="UniProtKB-SubCell"/>
</dbReference>
<name>A0A0D6QYU1_ARACU</name>
<evidence type="ECO:0000259" key="3">
    <source>
        <dbReference type="Pfam" id="PF12490"/>
    </source>
</evidence>
<comment type="subcellular location">
    <subcellularLocation>
        <location evidence="1">Preautophagosomal structure</location>
    </subcellularLocation>
</comment>
<dbReference type="EMBL" id="GCKF01039709">
    <property type="protein sequence ID" value="JAG95719.1"/>
    <property type="molecule type" value="Transcribed_RNA"/>
</dbReference>
<feature type="domain" description="BCAS3 WD40" evidence="4">
    <location>
        <begin position="79"/>
        <end position="492"/>
    </location>
</feature>
<evidence type="ECO:0000256" key="1">
    <source>
        <dbReference type="ARBA" id="ARBA00004329"/>
    </source>
</evidence>
<dbReference type="Pfam" id="PF12490">
    <property type="entry name" value="BCAS3"/>
    <property type="match status" value="1"/>
</dbReference>
<dbReference type="Gene3D" id="2.130.10.10">
    <property type="entry name" value="YVTN repeat-like/Quinoprotein amine dehydrogenase"/>
    <property type="match status" value="1"/>
</dbReference>
<accession>A0A0D6QYU1</accession>
<evidence type="ECO:0000256" key="2">
    <source>
        <dbReference type="SAM" id="MobiDB-lite"/>
    </source>
</evidence>
<feature type="domain" description="BCAS3" evidence="3">
    <location>
        <begin position="631"/>
        <end position="777"/>
    </location>
</feature>
<reference evidence="5" key="1">
    <citation type="submission" date="2015-03" db="EMBL/GenBank/DDBJ databases">
        <title>A transcriptome of Araucaria cunninghamii, an australian fine timber species.</title>
        <authorList>
            <person name="Jing Yi C.J.Y."/>
            <person name="Yin San L.Y.S."/>
            <person name="Abdul Karim S.S."/>
            <person name="Wan Azmi N.N."/>
            <person name="Hercus R.R."/>
            <person name="Croft L.L."/>
        </authorList>
    </citation>
    <scope>NUCLEOTIDE SEQUENCE</scope>
    <source>
        <strain evidence="5">MI0301</strain>
        <tissue evidence="5">Leaf</tissue>
    </source>
</reference>
<dbReference type="PANTHER" id="PTHR13268:SF0">
    <property type="entry name" value="BCAS3 MICROTUBULE ASSOCIATED CELL MIGRATION FACTOR"/>
    <property type="match status" value="1"/>
</dbReference>
<dbReference type="Pfam" id="PF21034">
    <property type="entry name" value="BCAS3_WD40"/>
    <property type="match status" value="1"/>
</dbReference>
<dbReference type="InterPro" id="IPR036322">
    <property type="entry name" value="WD40_repeat_dom_sf"/>
</dbReference>